<dbReference type="InterPro" id="IPR025558">
    <property type="entry name" value="DUF4283"/>
</dbReference>
<evidence type="ECO:0000313" key="3">
    <source>
        <dbReference type="EMBL" id="KAK5771522.1"/>
    </source>
</evidence>
<evidence type="ECO:0000313" key="4">
    <source>
        <dbReference type="Proteomes" id="UP001358586"/>
    </source>
</evidence>
<feature type="domain" description="DUF4283" evidence="2">
    <location>
        <begin position="119"/>
        <end position="175"/>
    </location>
</feature>
<reference evidence="3 4" key="1">
    <citation type="submission" date="2023-03" db="EMBL/GenBank/DDBJ databases">
        <title>WGS of Gossypium arboreum.</title>
        <authorList>
            <person name="Yu D."/>
        </authorList>
    </citation>
    <scope>NUCLEOTIDE SEQUENCE [LARGE SCALE GENOMIC DNA]</scope>
    <source>
        <tissue evidence="3">Leaf</tissue>
    </source>
</reference>
<protein>
    <recommendedName>
        <fullName evidence="2">DUF4283 domain-containing protein</fullName>
    </recommendedName>
</protein>
<dbReference type="Pfam" id="PF14111">
    <property type="entry name" value="DUF4283"/>
    <property type="match status" value="1"/>
</dbReference>
<evidence type="ECO:0000256" key="1">
    <source>
        <dbReference type="SAM" id="MobiDB-lite"/>
    </source>
</evidence>
<name>A0ABR0ME14_GOSAR</name>
<comment type="caution">
    <text evidence="3">The sequence shown here is derived from an EMBL/GenBank/DDBJ whole genome shotgun (WGS) entry which is preliminary data.</text>
</comment>
<evidence type="ECO:0000259" key="2">
    <source>
        <dbReference type="Pfam" id="PF14111"/>
    </source>
</evidence>
<accession>A0ABR0ME14</accession>
<sequence>MENSLPVDDISSLPEDEDGGGNRVVSDRNTKKVQLKNGSEEEITHMVVESSTGPTISWKDKLLGVTSVSLNKKGLESPGVSTGEELEFLDGDIHRSFVNGIPTIDFSERIHQILFKEMESIVVLKLFGRNIGYGALHSCINSLWNPSMPFYIMDIENGYFLAKFQSIDDYAKVLS</sequence>
<gene>
    <name evidence="3" type="ORF">PVK06_047738</name>
</gene>
<dbReference type="EMBL" id="JARKNE010000013">
    <property type="protein sequence ID" value="KAK5771522.1"/>
    <property type="molecule type" value="Genomic_DNA"/>
</dbReference>
<proteinExistence type="predicted"/>
<feature type="region of interest" description="Disordered" evidence="1">
    <location>
        <begin position="1"/>
        <end position="33"/>
    </location>
</feature>
<keyword evidence="4" id="KW-1185">Reference proteome</keyword>
<organism evidence="3 4">
    <name type="scientific">Gossypium arboreum</name>
    <name type="common">Tree cotton</name>
    <name type="synonym">Gossypium nanking</name>
    <dbReference type="NCBI Taxonomy" id="29729"/>
    <lineage>
        <taxon>Eukaryota</taxon>
        <taxon>Viridiplantae</taxon>
        <taxon>Streptophyta</taxon>
        <taxon>Embryophyta</taxon>
        <taxon>Tracheophyta</taxon>
        <taxon>Spermatophyta</taxon>
        <taxon>Magnoliopsida</taxon>
        <taxon>eudicotyledons</taxon>
        <taxon>Gunneridae</taxon>
        <taxon>Pentapetalae</taxon>
        <taxon>rosids</taxon>
        <taxon>malvids</taxon>
        <taxon>Malvales</taxon>
        <taxon>Malvaceae</taxon>
        <taxon>Malvoideae</taxon>
        <taxon>Gossypium</taxon>
    </lineage>
</organism>
<dbReference type="Proteomes" id="UP001358586">
    <property type="component" value="Chromosome 13"/>
</dbReference>